<comment type="caution">
    <text evidence="1">The sequence shown here is derived from an EMBL/GenBank/DDBJ whole genome shotgun (WGS) entry which is preliminary data.</text>
</comment>
<proteinExistence type="predicted"/>
<sequence length="61" mass="6906">MQKDGCLRKRWWGNLRNWVVLPASKIKENASLIMAHVVGTHLAPSKPWSQSKTDAQTAESF</sequence>
<dbReference type="PATRIC" id="fig|595434.4.peg.374"/>
<dbReference type="AlphaFoldDB" id="A0A0J1BLC4"/>
<evidence type="ECO:0000313" key="2">
    <source>
        <dbReference type="Proteomes" id="UP000036367"/>
    </source>
</evidence>
<protein>
    <submittedName>
        <fullName evidence="1">Uncharacterized protein</fullName>
    </submittedName>
</protein>
<gene>
    <name evidence="1" type="ORF">RISK_000390</name>
</gene>
<organism evidence="1 2">
    <name type="scientific">Rhodopirellula islandica</name>
    <dbReference type="NCBI Taxonomy" id="595434"/>
    <lineage>
        <taxon>Bacteria</taxon>
        <taxon>Pseudomonadati</taxon>
        <taxon>Planctomycetota</taxon>
        <taxon>Planctomycetia</taxon>
        <taxon>Pirellulales</taxon>
        <taxon>Pirellulaceae</taxon>
        <taxon>Rhodopirellula</taxon>
    </lineage>
</organism>
<name>A0A0J1BLC4_RHOIS</name>
<accession>A0A0J1BLC4</accession>
<reference evidence="1" key="1">
    <citation type="submission" date="2015-05" db="EMBL/GenBank/DDBJ databases">
        <title>Permanent draft genome of Rhodopirellula islandicus K833.</title>
        <authorList>
            <person name="Kizina J."/>
            <person name="Richter M."/>
            <person name="Glockner F.O."/>
            <person name="Harder J."/>
        </authorList>
    </citation>
    <scope>NUCLEOTIDE SEQUENCE [LARGE SCALE GENOMIC DNA]</scope>
    <source>
        <strain evidence="1">K833</strain>
    </source>
</reference>
<dbReference type="EMBL" id="LECT01000006">
    <property type="protein sequence ID" value="KLU07312.1"/>
    <property type="molecule type" value="Genomic_DNA"/>
</dbReference>
<dbReference type="Proteomes" id="UP000036367">
    <property type="component" value="Unassembled WGS sequence"/>
</dbReference>
<evidence type="ECO:0000313" key="1">
    <source>
        <dbReference type="EMBL" id="KLU07312.1"/>
    </source>
</evidence>
<keyword evidence="2" id="KW-1185">Reference proteome</keyword>
<dbReference type="STRING" id="595434.RISK_000390"/>